<sequence length="39" mass="4325">MRGSSRSKIFVIKIKNICINTNNVVKSKTTAINGHNIHS</sequence>
<protein>
    <submittedName>
        <fullName evidence="1">Uncharacterized protein</fullName>
    </submittedName>
</protein>
<evidence type="ECO:0000313" key="1">
    <source>
        <dbReference type="EMBL" id="JAE17075.1"/>
    </source>
</evidence>
<reference evidence="1" key="2">
    <citation type="journal article" date="2015" name="Data Brief">
        <title>Shoot transcriptome of the giant reed, Arundo donax.</title>
        <authorList>
            <person name="Barrero R.A."/>
            <person name="Guerrero F.D."/>
            <person name="Moolhuijzen P."/>
            <person name="Goolsby J.A."/>
            <person name="Tidwell J."/>
            <person name="Bellgard S.E."/>
            <person name="Bellgard M.I."/>
        </authorList>
    </citation>
    <scope>NUCLEOTIDE SEQUENCE</scope>
    <source>
        <tissue evidence="1">Shoot tissue taken approximately 20 cm above the soil surface</tissue>
    </source>
</reference>
<organism evidence="1">
    <name type="scientific">Arundo donax</name>
    <name type="common">Giant reed</name>
    <name type="synonym">Donax arundinaceus</name>
    <dbReference type="NCBI Taxonomy" id="35708"/>
    <lineage>
        <taxon>Eukaryota</taxon>
        <taxon>Viridiplantae</taxon>
        <taxon>Streptophyta</taxon>
        <taxon>Embryophyta</taxon>
        <taxon>Tracheophyta</taxon>
        <taxon>Spermatophyta</taxon>
        <taxon>Magnoliopsida</taxon>
        <taxon>Liliopsida</taxon>
        <taxon>Poales</taxon>
        <taxon>Poaceae</taxon>
        <taxon>PACMAD clade</taxon>
        <taxon>Arundinoideae</taxon>
        <taxon>Arundineae</taxon>
        <taxon>Arundo</taxon>
    </lineage>
</organism>
<accession>A0A0A9FW71</accession>
<reference evidence="1" key="1">
    <citation type="submission" date="2014-09" db="EMBL/GenBank/DDBJ databases">
        <authorList>
            <person name="Magalhaes I.L.F."/>
            <person name="Oliveira U."/>
            <person name="Santos F.R."/>
            <person name="Vidigal T.H.D.A."/>
            <person name="Brescovit A.D."/>
            <person name="Santos A.J."/>
        </authorList>
    </citation>
    <scope>NUCLEOTIDE SEQUENCE</scope>
    <source>
        <tissue evidence="1">Shoot tissue taken approximately 20 cm above the soil surface</tissue>
    </source>
</reference>
<proteinExistence type="predicted"/>
<dbReference type="EMBL" id="GBRH01180821">
    <property type="protein sequence ID" value="JAE17075.1"/>
    <property type="molecule type" value="Transcribed_RNA"/>
</dbReference>
<name>A0A0A9FW71_ARUDO</name>
<dbReference type="AlphaFoldDB" id="A0A0A9FW71"/>